<dbReference type="Proteomes" id="UP000466442">
    <property type="component" value="Linkage Group LG9"/>
</dbReference>
<evidence type="ECO:0000313" key="2">
    <source>
        <dbReference type="EMBL" id="KAF6204877.1"/>
    </source>
</evidence>
<comment type="caution">
    <text evidence="2">The sequence shown here is derived from an EMBL/GenBank/DDBJ whole genome shotgun (WGS) entry which is preliminary data.</text>
</comment>
<protein>
    <submittedName>
        <fullName evidence="2">Uncharacterized protein</fullName>
    </submittedName>
</protein>
<sequence length="234" mass="26634">MTLNVLYIKGGRWIWYNIISTPTSVRAPSTQPRFLIPRDGQTQQHNSSHHRGRVPPAGRMIPISRVESTLYELLQYTTTNKCEQDPKTCAELTREMCDDILRLVDCFQVRPSRVMSTSETDSPQITFFIESFFPSAEEGNSDHVISKLPQIVTDHLKDAGYTTMMKMLEEQDNRGEVEEGTVCSYHELVCGMQSILREIRHMMIQSNQQGAMKCIELARELYDEAAKLAGASAR</sequence>
<proteinExistence type="predicted"/>
<organism evidence="2 3">
    <name type="scientific">Apolygus lucorum</name>
    <name type="common">Small green plant bug</name>
    <name type="synonym">Lygocoris lucorum</name>
    <dbReference type="NCBI Taxonomy" id="248454"/>
    <lineage>
        <taxon>Eukaryota</taxon>
        <taxon>Metazoa</taxon>
        <taxon>Ecdysozoa</taxon>
        <taxon>Arthropoda</taxon>
        <taxon>Hexapoda</taxon>
        <taxon>Insecta</taxon>
        <taxon>Pterygota</taxon>
        <taxon>Neoptera</taxon>
        <taxon>Paraneoptera</taxon>
        <taxon>Hemiptera</taxon>
        <taxon>Heteroptera</taxon>
        <taxon>Panheteroptera</taxon>
        <taxon>Cimicomorpha</taxon>
        <taxon>Miridae</taxon>
        <taxon>Mirini</taxon>
        <taxon>Apolygus</taxon>
    </lineage>
</organism>
<gene>
    <name evidence="2" type="ORF">GE061_019041</name>
</gene>
<dbReference type="AlphaFoldDB" id="A0A8S9X7B8"/>
<dbReference type="EMBL" id="WIXP02000009">
    <property type="protein sequence ID" value="KAF6204877.1"/>
    <property type="molecule type" value="Genomic_DNA"/>
</dbReference>
<evidence type="ECO:0000313" key="3">
    <source>
        <dbReference type="Proteomes" id="UP000466442"/>
    </source>
</evidence>
<keyword evidence="3" id="KW-1185">Reference proteome</keyword>
<evidence type="ECO:0000256" key="1">
    <source>
        <dbReference type="SAM" id="MobiDB-lite"/>
    </source>
</evidence>
<name>A0A8S9X7B8_APOLU</name>
<reference evidence="2" key="1">
    <citation type="journal article" date="2021" name="Mol. Ecol. Resour.">
        <title>Apolygus lucorum genome provides insights into omnivorousness and mesophyll feeding.</title>
        <authorList>
            <person name="Liu Y."/>
            <person name="Liu H."/>
            <person name="Wang H."/>
            <person name="Huang T."/>
            <person name="Liu B."/>
            <person name="Yang B."/>
            <person name="Yin L."/>
            <person name="Li B."/>
            <person name="Zhang Y."/>
            <person name="Zhang S."/>
            <person name="Jiang F."/>
            <person name="Zhang X."/>
            <person name="Ren Y."/>
            <person name="Wang B."/>
            <person name="Wang S."/>
            <person name="Lu Y."/>
            <person name="Wu K."/>
            <person name="Fan W."/>
            <person name="Wang G."/>
        </authorList>
    </citation>
    <scope>NUCLEOTIDE SEQUENCE</scope>
    <source>
        <strain evidence="2">12Hb</strain>
    </source>
</reference>
<accession>A0A8S9X7B8</accession>
<feature type="region of interest" description="Disordered" evidence="1">
    <location>
        <begin position="26"/>
        <end position="58"/>
    </location>
</feature>